<sequence>MTESTIILPNQDERIIKKAIDALSQEKDTKKAIEQIRNYCMESSSTTIRKISMEFLYMNEFYDDLQHLINVKKQSENMSHRLCAEVYQITLDQKFKRYTPNEILQRVEKVKTNEPELNCMIEFIKLTAYYNMNQYSKIGNFLESYKRHFDAIEDRTLVPFFETRLNQMLLTYYLLRNEVIMARKYAYRALNQTCSEGLKVDIHNSLGLSYTFDTYFQGMHHLKEALKIAKKHNLTNKIHALENFNIPFLAANFNKVDQISTADKSELAHIEIVKGNYSNAVEMLNELSTDSPFALYYMGVAKQDKEILTRSYHSFIEERSDYFFSKLPLRALRRMRV</sequence>
<accession>A0ABS4IL68</accession>
<dbReference type="Proteomes" id="UP001519345">
    <property type="component" value="Unassembled WGS sequence"/>
</dbReference>
<proteinExistence type="predicted"/>
<dbReference type="Pfam" id="PF22871">
    <property type="entry name" value="AimR"/>
    <property type="match status" value="1"/>
</dbReference>
<reference evidence="1 2" key="1">
    <citation type="submission" date="2021-03" db="EMBL/GenBank/DDBJ databases">
        <title>Genomic Encyclopedia of Type Strains, Phase IV (KMG-IV): sequencing the most valuable type-strain genomes for metagenomic binning, comparative biology and taxonomic classification.</title>
        <authorList>
            <person name="Goeker M."/>
        </authorList>
    </citation>
    <scope>NUCLEOTIDE SEQUENCE [LARGE SCALE GENOMIC DNA]</scope>
    <source>
        <strain evidence="1 2">DSM 25609</strain>
    </source>
</reference>
<dbReference type="NCBIfam" id="NF038310">
    <property type="entry name" value="lysogeny_AimR"/>
    <property type="match status" value="1"/>
</dbReference>
<organism evidence="1 2">
    <name type="scientific">Virgibacillus natechei</name>
    <dbReference type="NCBI Taxonomy" id="1216297"/>
    <lineage>
        <taxon>Bacteria</taxon>
        <taxon>Bacillati</taxon>
        <taxon>Bacillota</taxon>
        <taxon>Bacilli</taxon>
        <taxon>Bacillales</taxon>
        <taxon>Bacillaceae</taxon>
        <taxon>Virgibacillus</taxon>
    </lineage>
</organism>
<dbReference type="InterPro" id="IPR047705">
    <property type="entry name" value="AimR-like"/>
</dbReference>
<keyword evidence="2" id="KW-1185">Reference proteome</keyword>
<gene>
    <name evidence="1" type="ORF">J2Z83_003841</name>
</gene>
<protein>
    <submittedName>
        <fullName evidence="1">Uncharacterized protein</fullName>
    </submittedName>
</protein>
<evidence type="ECO:0000313" key="2">
    <source>
        <dbReference type="Proteomes" id="UP001519345"/>
    </source>
</evidence>
<comment type="caution">
    <text evidence="1">The sequence shown here is derived from an EMBL/GenBank/DDBJ whole genome shotgun (WGS) entry which is preliminary data.</text>
</comment>
<evidence type="ECO:0000313" key="1">
    <source>
        <dbReference type="EMBL" id="MBP1971686.1"/>
    </source>
</evidence>
<name>A0ABS4IL68_9BACI</name>
<dbReference type="EMBL" id="JAGGKX010000031">
    <property type="protein sequence ID" value="MBP1971686.1"/>
    <property type="molecule type" value="Genomic_DNA"/>
</dbReference>
<dbReference type="RefSeq" id="WP_209464705.1">
    <property type="nucleotide sequence ID" value="NZ_CP110224.1"/>
</dbReference>